<dbReference type="NCBIfam" id="TIGR01376">
    <property type="entry name" value="POMP_repeat"/>
    <property type="match status" value="1"/>
</dbReference>
<dbReference type="InterPro" id="IPR025282">
    <property type="entry name" value="DUF4214"/>
</dbReference>
<keyword evidence="7" id="KW-0998">Cell outer membrane</keyword>
<keyword evidence="5" id="KW-0732">Signal</keyword>
<evidence type="ECO:0000256" key="7">
    <source>
        <dbReference type="ARBA" id="ARBA00023237"/>
    </source>
</evidence>
<dbReference type="InterPro" id="IPR006626">
    <property type="entry name" value="PbH1"/>
</dbReference>
<dbReference type="SMART" id="SM00710">
    <property type="entry name" value="PbH1"/>
    <property type="match status" value="9"/>
</dbReference>
<evidence type="ECO:0000256" key="5">
    <source>
        <dbReference type="ARBA" id="ARBA00022729"/>
    </source>
</evidence>
<reference evidence="9 10" key="1">
    <citation type="submission" date="2023-04" db="EMBL/GenBank/DDBJ databases">
        <title>Marinoamorphus aggregata gen. nov., sp. Nov., isolate from tissue of brittle star Ophioplocus japonicus.</title>
        <authorList>
            <person name="Kawano K."/>
            <person name="Sawayama S."/>
            <person name="Nakagawa S."/>
        </authorList>
    </citation>
    <scope>NUCLEOTIDE SEQUENCE [LARGE SCALE GENOMIC DNA]</scope>
    <source>
        <strain evidence="9 10">NKW23</strain>
    </source>
</reference>
<evidence type="ECO:0000256" key="3">
    <source>
        <dbReference type="ARBA" id="ARBA00004613"/>
    </source>
</evidence>
<accession>A0ABQ6LTQ5</accession>
<dbReference type="Gene3D" id="2.60.40.2810">
    <property type="match status" value="1"/>
</dbReference>
<dbReference type="SUPFAM" id="SSF51126">
    <property type="entry name" value="Pectin lyase-like"/>
    <property type="match status" value="3"/>
</dbReference>
<keyword evidence="10" id="KW-1185">Reference proteome</keyword>
<dbReference type="Gene3D" id="2.160.20.10">
    <property type="entry name" value="Single-stranded right-handed beta-helix, Pectin lyase-like"/>
    <property type="match status" value="1"/>
</dbReference>
<dbReference type="Proteomes" id="UP001239909">
    <property type="component" value="Unassembled WGS sequence"/>
</dbReference>
<evidence type="ECO:0000256" key="6">
    <source>
        <dbReference type="ARBA" id="ARBA00023136"/>
    </source>
</evidence>
<evidence type="ECO:0000256" key="4">
    <source>
        <dbReference type="ARBA" id="ARBA00022525"/>
    </source>
</evidence>
<dbReference type="RefSeq" id="WP_285674819.1">
    <property type="nucleotide sequence ID" value="NZ_BSYI01000067.1"/>
</dbReference>
<evidence type="ECO:0000313" key="10">
    <source>
        <dbReference type="Proteomes" id="UP001239909"/>
    </source>
</evidence>
<dbReference type="EMBL" id="BSYI01000067">
    <property type="protein sequence ID" value="GMG85453.1"/>
    <property type="molecule type" value="Genomic_DNA"/>
</dbReference>
<dbReference type="Pfam" id="PF17963">
    <property type="entry name" value="Big_9"/>
    <property type="match status" value="4"/>
</dbReference>
<dbReference type="InterPro" id="IPR012334">
    <property type="entry name" value="Pectin_lyas_fold"/>
</dbReference>
<gene>
    <name evidence="9" type="ORF">LNKW23_46730</name>
</gene>
<feature type="domain" description="DUF4214" evidence="8">
    <location>
        <begin position="1271"/>
        <end position="1342"/>
    </location>
</feature>
<organism evidence="9 10">
    <name type="scientific">Paralimibaculum aggregatum</name>
    <dbReference type="NCBI Taxonomy" id="3036245"/>
    <lineage>
        <taxon>Bacteria</taxon>
        <taxon>Pseudomonadati</taxon>
        <taxon>Pseudomonadota</taxon>
        <taxon>Alphaproteobacteria</taxon>
        <taxon>Rhodobacterales</taxon>
        <taxon>Paracoccaceae</taxon>
        <taxon>Paralimibaculum</taxon>
    </lineage>
</organism>
<dbReference type="Pfam" id="PF13946">
    <property type="entry name" value="DUF4214"/>
    <property type="match status" value="1"/>
</dbReference>
<keyword evidence="6" id="KW-0472">Membrane</keyword>
<comment type="caution">
    <text evidence="9">The sequence shown here is derived from an EMBL/GenBank/DDBJ whole genome shotgun (WGS) entry which is preliminary data.</text>
</comment>
<name>A0ABQ6LTQ5_9RHOB</name>
<dbReference type="InterPro" id="IPR011050">
    <property type="entry name" value="Pectin_lyase_fold/virulence"/>
</dbReference>
<dbReference type="InterPro" id="IPR003368">
    <property type="entry name" value="POMP_repeat"/>
</dbReference>
<proteinExistence type="predicted"/>
<sequence>MATYFVTTNLDVIDANDGVRSLREAIIDANANEGDDLIVFNFAGDEVFYPIELNSALQITDGLRISGNLTTRLVAAEGQRIIEFSSSDSLELRGLILEGGTATSGGGGAIQAFGDLSLDSVTVRNASTSGGGSSGGAVSVSGNLEITNSIFQNNQTTGDAAHGGAVYATGTVTIDDGPMIGEDPTVTQFIDNGTEGSSAQGGAVYALGAIELTNVEFSGNATLGLSASGGAVFTPSTLTIEDGRFEDNTTSGDGASGGAVYAGGDLTVDGTVFENNATGAAPGAGQQAGGDGDTASGGAAYSGAVATLVNALFSGNGTAGENSPGGALKATSAEITNSTFTGNGTTGDGSGGGAIETTNAVEITSSTLTGNTTTGADSAGGAVLGSEVTLANTAAPVSGNSTSGDNSGGGALAARVVATVTDSEIDGNTTTGAGSAGGGVYSAGLASIATSVLSDNTTVGTGASGGGLAADADITVTDSTFLDNATVNTDALGGGIFGLGAVTLSGSNIQDNSTSGGNAAGGGVAALGKLIATATTITGNSTIGTGATGGGIHAGDDVFLVNSTVSGNSTDGQDAQGGGIHAVGTATLTNTTVAANATDGTGSAGGGIYAAAEAVLFKSTVTGNRTDGGDSAGGGLFHAGNALFGDSIVIGNAATGGVGANDVAAGELAGQEIRGSAILDTGTYTAEDLFEITYQLVQGVTAGQLADNGGPVATVKLSEISSNPALDSGRLDLLSESTQGIDLDGDGEQLTLISTDARGEGNPRNVDLPLLGNDGITYGDLGAVESTQANRPPEVETNALSIDEDAAEVQVDVTDNASDPDGDAFQLNGLGDTSALLGTAGYDPLTGIVSYDPGDALQFLGAGETRLEVVNYTLVDVRGGVATGTVDITVTGVNDAPEAEDALRTISENAGSTAFGIVATSVTDADASDSPSITGLSGLTLVENDREDFGTVSISGDGQSVIYDPNGDFFDLELGDTRTVEVAYTVSDGNGGTDTATLSIVIQGSDSDNIPPRAIDDSATVASSSGPAALDVLANDSDQDGDPLTITGIGALTLIDGDQEALGTAAISGDGSRILYDPAGAFDGLEIGETRMLELDYTISDGQDGTDTATLTITVQGTGPNKVPVAEDDSGATETGASILIDVLANDVDPDGDPLSITIVSEPDPSEGRVVLTEDNQLIFRAGPNFVGQTSFEYQATDGIGGIVTSASAGAMVTVEVAEAAVSSDGIALADAQRIAYIYEAGLDRDGNIDTEGLNFWIDALATGFSETEIAQFFLDSPEFEESFGDVDEMSDREFVDQMFINVLGREGDDIGTGFWLGRLASPDFTRADMLVEFSVSPENIAASPEVTTLEEVEPGTWDFA</sequence>
<evidence type="ECO:0000256" key="2">
    <source>
        <dbReference type="ARBA" id="ARBA00004442"/>
    </source>
</evidence>
<dbReference type="NCBIfam" id="NF012211">
    <property type="entry name" value="tand_rpt_95"/>
    <property type="match status" value="3"/>
</dbReference>
<keyword evidence="4" id="KW-0964">Secreted</keyword>
<comment type="subcellular location">
    <subcellularLocation>
        <location evidence="1">Cell envelope</location>
    </subcellularLocation>
    <subcellularLocation>
        <location evidence="2">Cell outer membrane</location>
    </subcellularLocation>
    <subcellularLocation>
        <location evidence="3">Secreted</location>
    </subcellularLocation>
</comment>
<evidence type="ECO:0000313" key="9">
    <source>
        <dbReference type="EMBL" id="GMG85453.1"/>
    </source>
</evidence>
<evidence type="ECO:0000256" key="1">
    <source>
        <dbReference type="ARBA" id="ARBA00004196"/>
    </source>
</evidence>
<evidence type="ECO:0000259" key="8">
    <source>
        <dbReference type="Pfam" id="PF13946"/>
    </source>
</evidence>
<protein>
    <recommendedName>
        <fullName evidence="8">DUF4214 domain-containing protein</fullName>
    </recommendedName>
</protein>